<dbReference type="RefSeq" id="WP_142892803.1">
    <property type="nucleotide sequence ID" value="NZ_ML660162.1"/>
</dbReference>
<accession>A0A545UFS5</accession>
<dbReference type="OrthoDB" id="6312986at2"/>
<reference evidence="2 3" key="1">
    <citation type="submission" date="2019-07" db="EMBL/GenBank/DDBJ databases">
        <title>Draft genome for Aliikangiella sp. M105.</title>
        <authorList>
            <person name="Wang G."/>
        </authorList>
    </citation>
    <scope>NUCLEOTIDE SEQUENCE [LARGE SCALE GENOMIC DNA]</scope>
    <source>
        <strain evidence="2 3">M105</strain>
    </source>
</reference>
<evidence type="ECO:0000313" key="3">
    <source>
        <dbReference type="Proteomes" id="UP000315439"/>
    </source>
</evidence>
<organism evidence="2 3">
    <name type="scientific">Aliikangiella coralliicola</name>
    <dbReference type="NCBI Taxonomy" id="2592383"/>
    <lineage>
        <taxon>Bacteria</taxon>
        <taxon>Pseudomonadati</taxon>
        <taxon>Pseudomonadota</taxon>
        <taxon>Gammaproteobacteria</taxon>
        <taxon>Oceanospirillales</taxon>
        <taxon>Pleioneaceae</taxon>
        <taxon>Aliikangiella</taxon>
    </lineage>
</organism>
<sequence length="110" mass="11850">MNRVIKNTVIGFFAFGALTAWADGPGWTQESEVTDLVVTANGGINVKLSPLLQNCVSQSGYGASYASIYPEHPGIDRIQSNLLAAMMSGKKVALYLTNAQCKVTEIRIKK</sequence>
<feature type="chain" id="PRO_5021864375" evidence="1">
    <location>
        <begin position="23"/>
        <end position="110"/>
    </location>
</feature>
<gene>
    <name evidence="2" type="ORF">FLL46_07135</name>
</gene>
<feature type="signal peptide" evidence="1">
    <location>
        <begin position="1"/>
        <end position="22"/>
    </location>
</feature>
<comment type="caution">
    <text evidence="2">The sequence shown here is derived from an EMBL/GenBank/DDBJ whole genome shotgun (WGS) entry which is preliminary data.</text>
</comment>
<evidence type="ECO:0000313" key="2">
    <source>
        <dbReference type="EMBL" id="TQV88295.1"/>
    </source>
</evidence>
<proteinExistence type="predicted"/>
<dbReference type="Proteomes" id="UP000315439">
    <property type="component" value="Unassembled WGS sequence"/>
</dbReference>
<keyword evidence="3" id="KW-1185">Reference proteome</keyword>
<protein>
    <submittedName>
        <fullName evidence="2">Uncharacterized protein</fullName>
    </submittedName>
</protein>
<dbReference type="EMBL" id="VIKS01000004">
    <property type="protein sequence ID" value="TQV88295.1"/>
    <property type="molecule type" value="Genomic_DNA"/>
</dbReference>
<keyword evidence="1" id="KW-0732">Signal</keyword>
<dbReference type="AlphaFoldDB" id="A0A545UFS5"/>
<evidence type="ECO:0000256" key="1">
    <source>
        <dbReference type="SAM" id="SignalP"/>
    </source>
</evidence>
<name>A0A545UFS5_9GAMM</name>